<dbReference type="InterPro" id="IPR016181">
    <property type="entry name" value="Acyl_CoA_acyltransferase"/>
</dbReference>
<sequence length="184" mass="20924">MRKLLAFSSLPTLMTIIHLTPKELPRYANELRHFLRDVFDNPTMDIVCNDELLAYVVVLESEQIVACSSVHVREMTQGETRFLGGVIGSVAVHPNWRGKGLCRSLIHALETQMMASSVDVSFLFAYVPDIYRACGYQALEMPIHHVDDTTHTWTSFVYRGGMFKHLSQRILLQDNEIDFGGCVY</sequence>
<evidence type="ECO:0000259" key="1">
    <source>
        <dbReference type="PROSITE" id="PS51186"/>
    </source>
</evidence>
<dbReference type="InterPro" id="IPR000182">
    <property type="entry name" value="GNAT_dom"/>
</dbReference>
<name>A0A135IAE7_9GAMM</name>
<accession>A0A135IAE7</accession>
<evidence type="ECO:0000313" key="3">
    <source>
        <dbReference type="Proteomes" id="UP000070529"/>
    </source>
</evidence>
<dbReference type="OrthoDB" id="5893234at2"/>
<evidence type="ECO:0000313" key="2">
    <source>
        <dbReference type="EMBL" id="KXF82412.1"/>
    </source>
</evidence>
<dbReference type="RefSeq" id="WP_067413949.1">
    <property type="nucleotide sequence ID" value="NZ_LNTY01000025.1"/>
</dbReference>
<keyword evidence="3" id="KW-1185">Reference proteome</keyword>
<protein>
    <recommendedName>
        <fullName evidence="1">N-acetyltransferase domain-containing protein</fullName>
    </recommendedName>
</protein>
<dbReference type="PROSITE" id="PS51186">
    <property type="entry name" value="GNAT"/>
    <property type="match status" value="1"/>
</dbReference>
<dbReference type="Pfam" id="PF13527">
    <property type="entry name" value="Acetyltransf_9"/>
    <property type="match status" value="1"/>
</dbReference>
<reference evidence="2 3" key="1">
    <citation type="submission" date="2015-11" db="EMBL/GenBank/DDBJ databases">
        <title>Genomic Taxonomy of the Vibrionaceae.</title>
        <authorList>
            <person name="Gomez-Gil B."/>
            <person name="Enciso-Ibarra J."/>
        </authorList>
    </citation>
    <scope>NUCLEOTIDE SEQUENCE [LARGE SCALE GENOMIC DNA]</scope>
    <source>
        <strain evidence="2 3">CAIM 912</strain>
    </source>
</reference>
<dbReference type="Proteomes" id="UP000070529">
    <property type="component" value="Unassembled WGS sequence"/>
</dbReference>
<dbReference type="AlphaFoldDB" id="A0A135IAE7"/>
<dbReference type="GO" id="GO:0016747">
    <property type="term" value="F:acyltransferase activity, transferring groups other than amino-acyl groups"/>
    <property type="evidence" value="ECO:0007669"/>
    <property type="project" value="InterPro"/>
</dbReference>
<proteinExistence type="predicted"/>
<feature type="domain" description="N-acetyltransferase" evidence="1">
    <location>
        <begin position="14"/>
        <end position="159"/>
    </location>
</feature>
<gene>
    <name evidence="2" type="ORF">ATN88_09815</name>
</gene>
<dbReference type="CDD" id="cd04301">
    <property type="entry name" value="NAT_SF"/>
    <property type="match status" value="1"/>
</dbReference>
<organism evidence="2 3">
    <name type="scientific">Enterovibrio coralii</name>
    <dbReference type="NCBI Taxonomy" id="294935"/>
    <lineage>
        <taxon>Bacteria</taxon>
        <taxon>Pseudomonadati</taxon>
        <taxon>Pseudomonadota</taxon>
        <taxon>Gammaproteobacteria</taxon>
        <taxon>Vibrionales</taxon>
        <taxon>Vibrionaceae</taxon>
        <taxon>Enterovibrio</taxon>
    </lineage>
</organism>
<dbReference type="SUPFAM" id="SSF55729">
    <property type="entry name" value="Acyl-CoA N-acyltransferases (Nat)"/>
    <property type="match status" value="1"/>
</dbReference>
<dbReference type="Gene3D" id="3.40.630.30">
    <property type="match status" value="1"/>
</dbReference>
<comment type="caution">
    <text evidence="2">The sequence shown here is derived from an EMBL/GenBank/DDBJ whole genome shotgun (WGS) entry which is preliminary data.</text>
</comment>
<dbReference type="EMBL" id="LNTY01000025">
    <property type="protein sequence ID" value="KXF82412.1"/>
    <property type="molecule type" value="Genomic_DNA"/>
</dbReference>